<comment type="caution">
    <text evidence="2">The sequence shown here is derived from an EMBL/GenBank/DDBJ whole genome shotgun (WGS) entry which is preliminary data.</text>
</comment>
<feature type="transmembrane region" description="Helical" evidence="1">
    <location>
        <begin position="362"/>
        <end position="381"/>
    </location>
</feature>
<dbReference type="InterPro" id="IPR036259">
    <property type="entry name" value="MFS_trans_sf"/>
</dbReference>
<dbReference type="AlphaFoldDB" id="A0A841U599"/>
<keyword evidence="1" id="KW-0472">Membrane</keyword>
<dbReference type="Proteomes" id="UP000553776">
    <property type="component" value="Unassembled WGS sequence"/>
</dbReference>
<evidence type="ECO:0000313" key="2">
    <source>
        <dbReference type="EMBL" id="MBB6693194.1"/>
    </source>
</evidence>
<dbReference type="Gene3D" id="1.20.1250.20">
    <property type="entry name" value="MFS general substrate transporter like domains"/>
    <property type="match status" value="1"/>
</dbReference>
<feature type="transmembrane region" description="Helical" evidence="1">
    <location>
        <begin position="131"/>
        <end position="151"/>
    </location>
</feature>
<keyword evidence="3" id="KW-1185">Reference proteome</keyword>
<feature type="transmembrane region" description="Helical" evidence="1">
    <location>
        <begin position="42"/>
        <end position="62"/>
    </location>
</feature>
<dbReference type="RefSeq" id="WP_185137175.1">
    <property type="nucleotide sequence ID" value="NZ_JACJVR010000068.1"/>
</dbReference>
<feature type="transmembrane region" description="Helical" evidence="1">
    <location>
        <begin position="297"/>
        <end position="315"/>
    </location>
</feature>
<sequence length="407" mass="44429">MSAEIRKLLVMNAITSVVTVYIGIFVNLYIWQENQRIADVSLYNMAMFVSWGAAFAAAAKLLTRFSIRLPLCLSALCGGAAFFYLMTSHLDNRTLWIVLLGLPVGAMFGLAQAAQNLGVALQGRGSEFAPYFAAVHIIVQVVSIAVPIASAKVIDGFGYGGSFALMLAFLALMLVVSARMPRIRLRKPEDPAEARRFGQFGARLAFGRPGARWIVLSLMAAGVFMQFQNLFALLFTFSVTQNKLLIALLNVAYTLSSLLGLWLYRRFRSGEMRWLWLGNGLLAAGFLIALLQEPAALIVSNVLTTIGMFYFSTVWNAQQFRYIEFAGAASQASFLVWRECILIATRCALLAMTMSLTRLQGVGFVTIVGITIACMLVIPLVQSKAMRALQGSYPVQASPEAPSPVGS</sequence>
<feature type="transmembrane region" description="Helical" evidence="1">
    <location>
        <begin position="69"/>
        <end position="87"/>
    </location>
</feature>
<accession>A0A841U599</accession>
<feature type="transmembrane region" description="Helical" evidence="1">
    <location>
        <begin position="9"/>
        <end position="30"/>
    </location>
</feature>
<name>A0A841U599_9BACL</name>
<feature type="transmembrane region" description="Helical" evidence="1">
    <location>
        <begin position="157"/>
        <end position="178"/>
    </location>
</feature>
<feature type="transmembrane region" description="Helical" evidence="1">
    <location>
        <begin position="274"/>
        <end position="291"/>
    </location>
</feature>
<feature type="transmembrane region" description="Helical" evidence="1">
    <location>
        <begin position="93"/>
        <end position="111"/>
    </location>
</feature>
<proteinExistence type="predicted"/>
<organism evidence="2 3">
    <name type="scientific">Cohnella xylanilytica</name>
    <dbReference type="NCBI Taxonomy" id="557555"/>
    <lineage>
        <taxon>Bacteria</taxon>
        <taxon>Bacillati</taxon>
        <taxon>Bacillota</taxon>
        <taxon>Bacilli</taxon>
        <taxon>Bacillales</taxon>
        <taxon>Paenibacillaceae</taxon>
        <taxon>Cohnella</taxon>
    </lineage>
</organism>
<protein>
    <submittedName>
        <fullName evidence="2">MFS transporter</fullName>
    </submittedName>
</protein>
<feature type="transmembrane region" description="Helical" evidence="1">
    <location>
        <begin position="213"/>
        <end position="238"/>
    </location>
</feature>
<evidence type="ECO:0000313" key="3">
    <source>
        <dbReference type="Proteomes" id="UP000553776"/>
    </source>
</evidence>
<dbReference type="SUPFAM" id="SSF103473">
    <property type="entry name" value="MFS general substrate transporter"/>
    <property type="match status" value="1"/>
</dbReference>
<keyword evidence="1" id="KW-0812">Transmembrane</keyword>
<keyword evidence="1" id="KW-1133">Transmembrane helix</keyword>
<feature type="transmembrane region" description="Helical" evidence="1">
    <location>
        <begin position="244"/>
        <end position="262"/>
    </location>
</feature>
<gene>
    <name evidence="2" type="ORF">H7B90_17460</name>
</gene>
<dbReference type="EMBL" id="JACJVR010000068">
    <property type="protein sequence ID" value="MBB6693194.1"/>
    <property type="molecule type" value="Genomic_DNA"/>
</dbReference>
<evidence type="ECO:0000256" key="1">
    <source>
        <dbReference type="SAM" id="Phobius"/>
    </source>
</evidence>
<reference evidence="2 3" key="1">
    <citation type="submission" date="2020-08" db="EMBL/GenBank/DDBJ databases">
        <title>Cohnella phylogeny.</title>
        <authorList>
            <person name="Dunlap C."/>
        </authorList>
    </citation>
    <scope>NUCLEOTIDE SEQUENCE [LARGE SCALE GENOMIC DNA]</scope>
    <source>
        <strain evidence="2 3">DSM 25239</strain>
    </source>
</reference>